<feature type="transmembrane region" description="Helical" evidence="1">
    <location>
        <begin position="116"/>
        <end position="136"/>
    </location>
</feature>
<feature type="transmembrane region" description="Helical" evidence="1">
    <location>
        <begin position="142"/>
        <end position="158"/>
    </location>
</feature>
<evidence type="ECO:0000256" key="1">
    <source>
        <dbReference type="SAM" id="Phobius"/>
    </source>
</evidence>
<keyword evidence="1" id="KW-0472">Membrane</keyword>
<dbReference type="PANTHER" id="PTHR43471">
    <property type="entry name" value="ABC TRANSPORTER PERMEASE"/>
    <property type="match status" value="1"/>
</dbReference>
<accession>A0ABV4WNX7</accession>
<dbReference type="PANTHER" id="PTHR43471:SF10">
    <property type="entry name" value="SLL1107 PROTEIN"/>
    <property type="match status" value="1"/>
</dbReference>
<keyword evidence="1" id="KW-1133">Transmembrane helix</keyword>
<dbReference type="RefSeq" id="WP_413279165.1">
    <property type="nucleotide sequence ID" value="NZ_JBHFNT010000176.1"/>
</dbReference>
<reference evidence="2 3" key="1">
    <citation type="submission" date="2024-09" db="EMBL/GenBank/DDBJ databases">
        <title>Floridaenema gen nov. (Aerosakkonemataceae, Aerosakkonematales ord. nov., Cyanobacteria) from benthic tropical and subtropical fresh waters, with the description of four new species.</title>
        <authorList>
            <person name="Moretto J.A."/>
            <person name="Berthold D.E."/>
            <person name="Lefler F.W."/>
            <person name="Huang I.-S."/>
            <person name="Laughinghouse H. IV."/>
        </authorList>
    </citation>
    <scope>NUCLEOTIDE SEQUENCE [LARGE SCALE GENOMIC DNA]</scope>
    <source>
        <strain evidence="2 3">BLCC-F167</strain>
    </source>
</reference>
<evidence type="ECO:0000313" key="3">
    <source>
        <dbReference type="Proteomes" id="UP001576780"/>
    </source>
</evidence>
<proteinExistence type="predicted"/>
<feature type="transmembrane region" description="Helical" evidence="1">
    <location>
        <begin position="244"/>
        <end position="266"/>
    </location>
</feature>
<feature type="transmembrane region" description="Helical" evidence="1">
    <location>
        <begin position="34"/>
        <end position="55"/>
    </location>
</feature>
<keyword evidence="1" id="KW-0812">Transmembrane</keyword>
<dbReference type="Pfam" id="PF12679">
    <property type="entry name" value="ABC2_membrane_2"/>
    <property type="match status" value="1"/>
</dbReference>
<sequence length="271" mass="29706">MNIDENQPTKIDSILGRVLVIASHVFREVIRDRVLYLIGLFAILLVGIAGFLPQVAAGTQDKILLDLGLAAMGIIGLIVAIFIGTGLVNKEIEKRTVLVLIAKPISPAEFIVGKHIGLSAILAVLLISMLAIYFLVLLFNQVSFSFLSILTAVFFLWLELSLITAVAILLGVFTSSLIATLLTFAVYLMGHLNPDIVKLGKLAKNPTLEIFTQGLYLVLPDLSRLDLKNQAVYGLTLLPNNQTLFLNFIYGIVYIVLLLAIATLIFSRRQF</sequence>
<organism evidence="2 3">
    <name type="scientific">Floridaenema evergladense BLCC-F167</name>
    <dbReference type="NCBI Taxonomy" id="3153639"/>
    <lineage>
        <taxon>Bacteria</taxon>
        <taxon>Bacillati</taxon>
        <taxon>Cyanobacteriota</taxon>
        <taxon>Cyanophyceae</taxon>
        <taxon>Oscillatoriophycideae</taxon>
        <taxon>Aerosakkonematales</taxon>
        <taxon>Aerosakkonemataceae</taxon>
        <taxon>Floridanema</taxon>
        <taxon>Floridanema evergladense</taxon>
    </lineage>
</organism>
<name>A0ABV4WNX7_9CYAN</name>
<gene>
    <name evidence="2" type="ORF">ACE1CA_19910</name>
</gene>
<keyword evidence="3" id="KW-1185">Reference proteome</keyword>
<feature type="transmembrane region" description="Helical" evidence="1">
    <location>
        <begin position="67"/>
        <end position="88"/>
    </location>
</feature>
<evidence type="ECO:0000313" key="2">
    <source>
        <dbReference type="EMBL" id="MFB2836800.1"/>
    </source>
</evidence>
<dbReference type="Proteomes" id="UP001576780">
    <property type="component" value="Unassembled WGS sequence"/>
</dbReference>
<dbReference type="EMBL" id="JBHFNT010000176">
    <property type="protein sequence ID" value="MFB2836800.1"/>
    <property type="molecule type" value="Genomic_DNA"/>
</dbReference>
<feature type="transmembrane region" description="Helical" evidence="1">
    <location>
        <begin position="165"/>
        <end position="189"/>
    </location>
</feature>
<comment type="caution">
    <text evidence="2">The sequence shown here is derived from an EMBL/GenBank/DDBJ whole genome shotgun (WGS) entry which is preliminary data.</text>
</comment>
<protein>
    <submittedName>
        <fullName evidence="2">ABC transporter permease</fullName>
    </submittedName>
</protein>